<dbReference type="InterPro" id="IPR010172">
    <property type="entry name" value="CRISPR-assoc_prot_TM1791"/>
</dbReference>
<dbReference type="KEGG" id="mech:Q9L42_009980"/>
<gene>
    <name evidence="4" type="primary">cmr6</name>
    <name evidence="4" type="ORF">Q9L42_009980</name>
</gene>
<keyword evidence="5" id="KW-1185">Reference proteome</keyword>
<dbReference type="EMBL" id="CP157743">
    <property type="protein sequence ID" value="XBS22434.1"/>
    <property type="molecule type" value="Genomic_DNA"/>
</dbReference>
<protein>
    <submittedName>
        <fullName evidence="4">Type III-B CRISPR module RAMP protein Cmr6</fullName>
    </submittedName>
</protein>
<dbReference type="Proteomes" id="UP001225378">
    <property type="component" value="Chromosome"/>
</dbReference>
<organism evidence="4 5">
    <name type="scientific">Methylomarinum roseum</name>
    <dbReference type="NCBI Taxonomy" id="3067653"/>
    <lineage>
        <taxon>Bacteria</taxon>
        <taxon>Pseudomonadati</taxon>
        <taxon>Pseudomonadota</taxon>
        <taxon>Gammaproteobacteria</taxon>
        <taxon>Methylococcales</taxon>
        <taxon>Methylococcaceae</taxon>
        <taxon>Methylomarinum</taxon>
    </lineage>
</organism>
<feature type="region of interest" description="Disordered" evidence="2">
    <location>
        <begin position="41"/>
        <end position="61"/>
    </location>
</feature>
<dbReference type="GO" id="GO:0051607">
    <property type="term" value="P:defense response to virus"/>
    <property type="evidence" value="ECO:0007669"/>
    <property type="project" value="UniProtKB-KW"/>
</dbReference>
<feature type="domain" description="CRISPR type III-associated protein" evidence="3">
    <location>
        <begin position="97"/>
        <end position="269"/>
    </location>
</feature>
<dbReference type="PANTHER" id="PTHR39965:SF1">
    <property type="entry name" value="CRISPR SYSTEM CMR SUBUNIT CMR6"/>
    <property type="match status" value="1"/>
</dbReference>
<dbReference type="NCBIfam" id="TIGR01898">
    <property type="entry name" value="cas_TM1791_cmr6"/>
    <property type="match status" value="1"/>
</dbReference>
<dbReference type="AlphaFoldDB" id="A0AAU7NZK8"/>
<reference evidence="4 5" key="1">
    <citation type="journal article" date="2024" name="Microbiology">
        <title>Methylomarinum rosea sp. nov., a novel halophilic methanotrophic bacterium from the hypersaline Lake Elton.</title>
        <authorList>
            <person name="Suleimanov R.Z."/>
            <person name="Oshkin I.Y."/>
            <person name="Danilova O.V."/>
            <person name="Suzina N.E."/>
            <person name="Dedysh S.N."/>
        </authorList>
    </citation>
    <scope>NUCLEOTIDE SEQUENCE [LARGE SCALE GENOMIC DNA]</scope>
    <source>
        <strain evidence="4 5">Ch1-1</strain>
    </source>
</reference>
<accession>A0AAU7NZK8</accession>
<feature type="compositionally biased region" description="Basic and acidic residues" evidence="2">
    <location>
        <begin position="41"/>
        <end position="55"/>
    </location>
</feature>
<dbReference type="PANTHER" id="PTHR39965">
    <property type="entry name" value="CRISPR SYSTEM CMR SUBUNIT CMR6"/>
    <property type="match status" value="1"/>
</dbReference>
<dbReference type="InterPro" id="IPR005537">
    <property type="entry name" value="RAMP_III_fam"/>
</dbReference>
<evidence type="ECO:0000259" key="3">
    <source>
        <dbReference type="Pfam" id="PF03787"/>
    </source>
</evidence>
<evidence type="ECO:0000256" key="1">
    <source>
        <dbReference type="ARBA" id="ARBA00023118"/>
    </source>
</evidence>
<sequence>MSAPLYQNYHVHEEKPDNAHAGLWFDRFFNRYRVNNQDWEIPKPNDHQDAKRDWTKTVSGPVGQDKQLAEYTERQTALVRHLNGRNQRYQTDWHFVTGMGNPHPVENGFSWHPTLGVPYLAGSAVKGLVRAWVENNDDGLPIAEQKERLKRWFGTENKDDVAEQTGGFIFFDAIPDQKPNLLCDIMTPHMGDWYSDGDQGNVDNAIPADWHEPVPIPFLAVKKARLVFGIAPRLPALAEELDAVFDALTNALEWLGAGAKTAAGYGYFSPDANFLHEQEAAFARQAQALAEQRRQATLSPIDKKIEDFLKPIQAAEHDTRLLQALEEGAWQGEDAKVVAQKIKTLMEDAGKWMPDFTGENKKKCKFKQRSQNVLKYLQG</sequence>
<evidence type="ECO:0000256" key="2">
    <source>
        <dbReference type="SAM" id="MobiDB-lite"/>
    </source>
</evidence>
<proteinExistence type="predicted"/>
<dbReference type="Pfam" id="PF03787">
    <property type="entry name" value="RAMPs"/>
    <property type="match status" value="1"/>
</dbReference>
<dbReference type="RefSeq" id="WP_349432706.1">
    <property type="nucleotide sequence ID" value="NZ_CP157743.1"/>
</dbReference>
<name>A0AAU7NZK8_9GAMM</name>
<evidence type="ECO:0000313" key="4">
    <source>
        <dbReference type="EMBL" id="XBS22434.1"/>
    </source>
</evidence>
<evidence type="ECO:0000313" key="5">
    <source>
        <dbReference type="Proteomes" id="UP001225378"/>
    </source>
</evidence>
<keyword evidence="1" id="KW-0051">Antiviral defense</keyword>